<feature type="domain" description="OmpR/PhoB-type" evidence="5">
    <location>
        <begin position="126"/>
        <end position="227"/>
    </location>
</feature>
<dbReference type="Gene3D" id="3.40.50.2300">
    <property type="match status" value="1"/>
</dbReference>
<dbReference type="Gene3D" id="6.10.250.690">
    <property type="match status" value="1"/>
</dbReference>
<organism evidence="6 7">
    <name type="scientific">Brevibacterium otitidis</name>
    <dbReference type="NCBI Taxonomy" id="53364"/>
    <lineage>
        <taxon>Bacteria</taxon>
        <taxon>Bacillati</taxon>
        <taxon>Actinomycetota</taxon>
        <taxon>Actinomycetes</taxon>
        <taxon>Micrococcales</taxon>
        <taxon>Brevibacteriaceae</taxon>
        <taxon>Brevibacterium</taxon>
    </lineage>
</organism>
<gene>
    <name evidence="6" type="ORF">ACFFN1_02550</name>
</gene>
<sequence length="231" mass="25454">MTTVFVVEDDATVARALMLNLTARDYTCRHASTGAMALRLAADIAPDVVLLDLGLPDLDGVDVIDGIRGWSQVPIIVVSARHEAQSKIEALDRGADDYVTKPFALGELLARLRAALRRTDPADKPPAVIESADGRIRVDLAATTVKCNGELVRLTPNEWGVLSVLARNHDRLVTGQELLHEVWGPQYSTETNYLRVYISHLRQKLEIDSAHPQYLITELGMGYRFVTTELG</sequence>
<evidence type="ECO:0000256" key="3">
    <source>
        <dbReference type="PROSITE-ProRule" id="PRU01091"/>
    </source>
</evidence>
<comment type="caution">
    <text evidence="6">The sequence shown here is derived from an EMBL/GenBank/DDBJ whole genome shotgun (WGS) entry which is preliminary data.</text>
</comment>
<accession>A0ABV5WYM2</accession>
<feature type="DNA-binding region" description="OmpR/PhoB-type" evidence="3">
    <location>
        <begin position="126"/>
        <end position="227"/>
    </location>
</feature>
<dbReference type="InterPro" id="IPR011006">
    <property type="entry name" value="CheY-like_superfamily"/>
</dbReference>
<dbReference type="InterPro" id="IPR036388">
    <property type="entry name" value="WH-like_DNA-bd_sf"/>
</dbReference>
<keyword evidence="1 3" id="KW-0238">DNA-binding</keyword>
<keyword evidence="2" id="KW-0597">Phosphoprotein</keyword>
<keyword evidence="7" id="KW-1185">Reference proteome</keyword>
<evidence type="ECO:0000259" key="5">
    <source>
        <dbReference type="PROSITE" id="PS51755"/>
    </source>
</evidence>
<dbReference type="InterPro" id="IPR001867">
    <property type="entry name" value="OmpR/PhoB-type_DNA-bd"/>
</dbReference>
<dbReference type="SMART" id="SM00448">
    <property type="entry name" value="REC"/>
    <property type="match status" value="1"/>
</dbReference>
<dbReference type="Proteomes" id="UP001589707">
    <property type="component" value="Unassembled WGS sequence"/>
</dbReference>
<dbReference type="PROSITE" id="PS51755">
    <property type="entry name" value="OMPR_PHOB"/>
    <property type="match status" value="1"/>
</dbReference>
<feature type="domain" description="Response regulatory" evidence="4">
    <location>
        <begin position="3"/>
        <end position="116"/>
    </location>
</feature>
<dbReference type="Pfam" id="PF00486">
    <property type="entry name" value="Trans_reg_C"/>
    <property type="match status" value="1"/>
</dbReference>
<dbReference type="Gene3D" id="1.10.10.10">
    <property type="entry name" value="Winged helix-like DNA-binding domain superfamily/Winged helix DNA-binding domain"/>
    <property type="match status" value="1"/>
</dbReference>
<protein>
    <submittedName>
        <fullName evidence="6">Response regulator</fullName>
    </submittedName>
</protein>
<dbReference type="InterPro" id="IPR001789">
    <property type="entry name" value="Sig_transdc_resp-reg_receiver"/>
</dbReference>
<reference evidence="6 7" key="1">
    <citation type="submission" date="2024-09" db="EMBL/GenBank/DDBJ databases">
        <authorList>
            <person name="Sun Q."/>
            <person name="Mori K."/>
        </authorList>
    </citation>
    <scope>NUCLEOTIDE SEQUENCE [LARGE SCALE GENOMIC DNA]</scope>
    <source>
        <strain evidence="6 7">JCM 11683</strain>
    </source>
</reference>
<dbReference type="SMART" id="SM00862">
    <property type="entry name" value="Trans_reg_C"/>
    <property type="match status" value="1"/>
</dbReference>
<dbReference type="RefSeq" id="WP_376838304.1">
    <property type="nucleotide sequence ID" value="NZ_JBHMAU010000023.1"/>
</dbReference>
<dbReference type="PANTHER" id="PTHR48111">
    <property type="entry name" value="REGULATOR OF RPOS"/>
    <property type="match status" value="1"/>
</dbReference>
<dbReference type="CDD" id="cd00383">
    <property type="entry name" value="trans_reg_C"/>
    <property type="match status" value="1"/>
</dbReference>
<evidence type="ECO:0000256" key="2">
    <source>
        <dbReference type="PROSITE-ProRule" id="PRU00169"/>
    </source>
</evidence>
<dbReference type="SUPFAM" id="SSF52172">
    <property type="entry name" value="CheY-like"/>
    <property type="match status" value="1"/>
</dbReference>
<dbReference type="InterPro" id="IPR039420">
    <property type="entry name" value="WalR-like"/>
</dbReference>
<dbReference type="PROSITE" id="PS50110">
    <property type="entry name" value="RESPONSE_REGULATORY"/>
    <property type="match status" value="1"/>
</dbReference>
<dbReference type="EMBL" id="JBHMAU010000023">
    <property type="protein sequence ID" value="MFB9775298.1"/>
    <property type="molecule type" value="Genomic_DNA"/>
</dbReference>
<evidence type="ECO:0000256" key="1">
    <source>
        <dbReference type="ARBA" id="ARBA00023125"/>
    </source>
</evidence>
<dbReference type="PANTHER" id="PTHR48111:SF50">
    <property type="entry name" value="KDP OPERON TRANSCRIPTIONAL REGULATORY PROTEIN KDPE"/>
    <property type="match status" value="1"/>
</dbReference>
<evidence type="ECO:0000313" key="7">
    <source>
        <dbReference type="Proteomes" id="UP001589707"/>
    </source>
</evidence>
<evidence type="ECO:0000313" key="6">
    <source>
        <dbReference type="EMBL" id="MFB9775298.1"/>
    </source>
</evidence>
<proteinExistence type="predicted"/>
<dbReference type="Pfam" id="PF00072">
    <property type="entry name" value="Response_reg"/>
    <property type="match status" value="1"/>
</dbReference>
<name>A0ABV5WYM2_9MICO</name>
<feature type="modified residue" description="4-aspartylphosphate" evidence="2">
    <location>
        <position position="52"/>
    </location>
</feature>
<evidence type="ECO:0000259" key="4">
    <source>
        <dbReference type="PROSITE" id="PS50110"/>
    </source>
</evidence>